<dbReference type="EMBL" id="AE009441">
    <property type="protein sequence ID" value="AAL63479.1"/>
    <property type="molecule type" value="Genomic_DNA"/>
</dbReference>
<gene>
    <name evidence="1" type="ordered locus">PAE1429</name>
</gene>
<dbReference type="InParanoid" id="Q8ZX70"/>
<dbReference type="KEGG" id="pai:PAE1429"/>
<dbReference type="AlphaFoldDB" id="Q8ZX70"/>
<proteinExistence type="predicted"/>
<accession>Q8ZX70</accession>
<evidence type="ECO:0000313" key="1">
    <source>
        <dbReference type="EMBL" id="AAL63479.1"/>
    </source>
</evidence>
<reference evidence="1 2" key="1">
    <citation type="journal article" date="2002" name="Proc. Natl. Acad. Sci. U.S.A.">
        <title>Genome sequence of the hyperthermophilic crenarchaeon Pyrobaculum aerophilum.</title>
        <authorList>
            <person name="Fitz-Gibbon S.T."/>
            <person name="Ladner H."/>
            <person name="Kim U.J."/>
            <person name="Stetter K.O."/>
            <person name="Simon M.I."/>
            <person name="Miller J.H."/>
        </authorList>
    </citation>
    <scope>NUCLEOTIDE SEQUENCE [LARGE SCALE GENOMIC DNA]</scope>
    <source>
        <strain evidence="2">ATCC 51768 / DSM 7523 / JCM 9630 / CIP 104966 / NBRC 100827 / IM2</strain>
    </source>
</reference>
<organism evidence="1 2">
    <name type="scientific">Pyrobaculum aerophilum (strain ATCC 51768 / DSM 7523 / JCM 9630 / CIP 104966 / NBRC 100827 / IM2)</name>
    <dbReference type="NCBI Taxonomy" id="178306"/>
    <lineage>
        <taxon>Archaea</taxon>
        <taxon>Thermoproteota</taxon>
        <taxon>Thermoprotei</taxon>
        <taxon>Thermoproteales</taxon>
        <taxon>Thermoproteaceae</taxon>
        <taxon>Pyrobaculum</taxon>
    </lineage>
</organism>
<keyword evidence="2" id="KW-1185">Reference proteome</keyword>
<dbReference type="EnsemblBacteria" id="AAL63479">
    <property type="protein sequence ID" value="AAL63479"/>
    <property type="gene ID" value="PAE1429"/>
</dbReference>
<name>Q8ZX70_PYRAE</name>
<dbReference type="Proteomes" id="UP000002439">
    <property type="component" value="Chromosome"/>
</dbReference>
<sequence>MEDKVAVVEIEITRVVYLEYATNYGATHVSL</sequence>
<dbReference type="HOGENOM" id="CLU_3394545_0_0_2"/>
<evidence type="ECO:0000313" key="2">
    <source>
        <dbReference type="Proteomes" id="UP000002439"/>
    </source>
</evidence>
<protein>
    <submittedName>
        <fullName evidence="1">Uncharacterized protein</fullName>
    </submittedName>
</protein>